<dbReference type="Pfam" id="PF13540">
    <property type="entry name" value="RCC1_2"/>
    <property type="match status" value="2"/>
</dbReference>
<dbReference type="Proteomes" id="UP000064967">
    <property type="component" value="Chromosome"/>
</dbReference>
<evidence type="ECO:0000313" key="4">
    <source>
        <dbReference type="Proteomes" id="UP000064967"/>
    </source>
</evidence>
<dbReference type="STRING" id="1391654.AKJ09_00641"/>
<dbReference type="PRINTS" id="PR00633">
    <property type="entry name" value="RCCNDNSATION"/>
</dbReference>
<feature type="chain" id="PRO_5005465601" evidence="2">
    <location>
        <begin position="20"/>
        <end position="477"/>
    </location>
</feature>
<accession>A0A0K1PKD2</accession>
<name>A0A0K1PKD2_9BACT</name>
<dbReference type="OrthoDB" id="5462013at2"/>
<keyword evidence="2" id="KW-0732">Signal</keyword>
<dbReference type="EMBL" id="CP012333">
    <property type="protein sequence ID" value="AKU93977.1"/>
    <property type="molecule type" value="Genomic_DNA"/>
</dbReference>
<feature type="signal peptide" evidence="2">
    <location>
        <begin position="1"/>
        <end position="19"/>
    </location>
</feature>
<dbReference type="PROSITE" id="PS51257">
    <property type="entry name" value="PROKAR_LIPOPROTEIN"/>
    <property type="match status" value="1"/>
</dbReference>
<organism evidence="3 4">
    <name type="scientific">Labilithrix luteola</name>
    <dbReference type="NCBI Taxonomy" id="1391654"/>
    <lineage>
        <taxon>Bacteria</taxon>
        <taxon>Pseudomonadati</taxon>
        <taxon>Myxococcota</taxon>
        <taxon>Polyangia</taxon>
        <taxon>Polyangiales</taxon>
        <taxon>Labilitrichaceae</taxon>
        <taxon>Labilithrix</taxon>
    </lineage>
</organism>
<keyword evidence="4" id="KW-1185">Reference proteome</keyword>
<reference evidence="3 4" key="1">
    <citation type="submission" date="2015-08" db="EMBL/GenBank/DDBJ databases">
        <authorList>
            <person name="Babu N.S."/>
            <person name="Beckwith C.J."/>
            <person name="Beseler K.G."/>
            <person name="Brison A."/>
            <person name="Carone J.V."/>
            <person name="Caskin T.P."/>
            <person name="Diamond M."/>
            <person name="Durham M.E."/>
            <person name="Foxe J.M."/>
            <person name="Go M."/>
            <person name="Henderson B.A."/>
            <person name="Jones I.B."/>
            <person name="McGettigan J.A."/>
            <person name="Micheletti S.J."/>
            <person name="Nasrallah M.E."/>
            <person name="Ortiz D."/>
            <person name="Piller C.R."/>
            <person name="Privatt S.R."/>
            <person name="Schneider S.L."/>
            <person name="Sharp S."/>
            <person name="Smith T.C."/>
            <person name="Stanton J.D."/>
            <person name="Ullery H.E."/>
            <person name="Wilson R.J."/>
            <person name="Serrano M.G."/>
            <person name="Buck G."/>
            <person name="Lee V."/>
            <person name="Wang Y."/>
            <person name="Carvalho R."/>
            <person name="Voegtly L."/>
            <person name="Shi R."/>
            <person name="Duckworth R."/>
            <person name="Johnson A."/>
            <person name="Loviza R."/>
            <person name="Walstead R."/>
            <person name="Shah Z."/>
            <person name="Kiflezghi M."/>
            <person name="Wade K."/>
            <person name="Ball S.L."/>
            <person name="Bradley K.W."/>
            <person name="Asai D.J."/>
            <person name="Bowman C.A."/>
            <person name="Russell D.A."/>
            <person name="Pope W.H."/>
            <person name="Jacobs-Sera D."/>
            <person name="Hendrix R.W."/>
            <person name="Hatfull G.F."/>
        </authorList>
    </citation>
    <scope>NUCLEOTIDE SEQUENCE [LARGE SCALE GENOMIC DNA]</scope>
    <source>
        <strain evidence="3 4">DSM 27648</strain>
    </source>
</reference>
<proteinExistence type="predicted"/>
<evidence type="ECO:0000256" key="2">
    <source>
        <dbReference type="SAM" id="SignalP"/>
    </source>
</evidence>
<dbReference type="RefSeq" id="WP_146645644.1">
    <property type="nucleotide sequence ID" value="NZ_CP012333.1"/>
</dbReference>
<keyword evidence="1" id="KW-0677">Repeat</keyword>
<sequence length="477" mass="48650">MRRLALLCLAGITTFAAFGCEGLFGVDFDGLGPTKAVFETEAGVDAAGPDSPDSPSCSTEEKSCSGTCVHLDAIATGCGADSCSPCPTAENGIPRCESRQCTTACDVGYRRCRSGCCASPEKPAAAGTTHTCATSNSGALYCWGANDHGQLGIRSTDNRLTPAFVNLEGGTRELALGIDFTLAAMTSGAVHAWGANTLGAFGNGTDGANDYRDTPFPIQALSDIAYVAANAWHGCAISRSGFASCWGYNASGVVGNGSAAPEILFPAAVVQPEAFVSLSTNTSHACAVGVSGALYCWGSNAYGQLGLENLTKVAVPTLVPNLVSAADLAAVACGNEHTCVLTRTGGVRCWGSNRLGQLGIGNTEAREHAVDTLAPSSASRQIVAGDDYTCVVSSSGAVQCWGLVYGTVSPLGAPPDGVLRPNNVNLGPAAFLAAGAHHVCARMLDNHLRCWGANSAGQIGDGTRTDRADPVDVPFPN</sequence>
<dbReference type="KEGG" id="llu:AKJ09_00641"/>
<dbReference type="PANTHER" id="PTHR45622">
    <property type="entry name" value="UBIQUITIN-PROTEIN LIGASE E3A-RELATED"/>
    <property type="match status" value="1"/>
</dbReference>
<dbReference type="InterPro" id="IPR009091">
    <property type="entry name" value="RCC1/BLIP-II"/>
</dbReference>
<dbReference type="InterPro" id="IPR051709">
    <property type="entry name" value="Ub-ligase/GTPase-reg"/>
</dbReference>
<evidence type="ECO:0000256" key="1">
    <source>
        <dbReference type="ARBA" id="ARBA00022737"/>
    </source>
</evidence>
<dbReference type="Gene3D" id="2.130.10.30">
    <property type="entry name" value="Regulator of chromosome condensation 1/beta-lactamase-inhibitor protein II"/>
    <property type="match status" value="2"/>
</dbReference>
<evidence type="ECO:0000313" key="3">
    <source>
        <dbReference type="EMBL" id="AKU93977.1"/>
    </source>
</evidence>
<gene>
    <name evidence="3" type="ORF">AKJ09_00641</name>
</gene>
<dbReference type="Pfam" id="PF00415">
    <property type="entry name" value="RCC1"/>
    <property type="match status" value="3"/>
</dbReference>
<dbReference type="PROSITE" id="PS50012">
    <property type="entry name" value="RCC1_3"/>
    <property type="match status" value="4"/>
</dbReference>
<dbReference type="AlphaFoldDB" id="A0A0K1PKD2"/>
<dbReference type="SUPFAM" id="SSF50985">
    <property type="entry name" value="RCC1/BLIP-II"/>
    <property type="match status" value="2"/>
</dbReference>
<dbReference type="PANTHER" id="PTHR45622:SF70">
    <property type="entry name" value="SECRETION-REGULATING GUANINE NUCLEOTIDE EXCHANGE FACTOR"/>
    <property type="match status" value="1"/>
</dbReference>
<protein>
    <submittedName>
        <fullName evidence="3">BNR repeat domain protein</fullName>
    </submittedName>
</protein>
<dbReference type="InterPro" id="IPR000408">
    <property type="entry name" value="Reg_chr_condens"/>
</dbReference>
<dbReference type="GO" id="GO:0005737">
    <property type="term" value="C:cytoplasm"/>
    <property type="evidence" value="ECO:0007669"/>
    <property type="project" value="TreeGrafter"/>
</dbReference>